<feature type="transmembrane region" description="Helical" evidence="8">
    <location>
        <begin position="224"/>
        <end position="244"/>
    </location>
</feature>
<keyword evidence="11" id="KW-1185">Reference proteome</keyword>
<feature type="transmembrane region" description="Helical" evidence="8">
    <location>
        <begin position="12"/>
        <end position="33"/>
    </location>
</feature>
<evidence type="ECO:0000256" key="5">
    <source>
        <dbReference type="ARBA" id="ARBA00022692"/>
    </source>
</evidence>
<feature type="region of interest" description="Disordered" evidence="9">
    <location>
        <begin position="310"/>
        <end position="350"/>
    </location>
</feature>
<comment type="similarity">
    <text evidence="2 8">Belongs to the lactate permease family.</text>
</comment>
<keyword evidence="4 8" id="KW-1003">Cell membrane</keyword>
<feature type="transmembrane region" description="Helical" evidence="8">
    <location>
        <begin position="413"/>
        <end position="432"/>
    </location>
</feature>
<dbReference type="Pfam" id="PF02652">
    <property type="entry name" value="Lactate_perm"/>
    <property type="match status" value="2"/>
</dbReference>
<feature type="transmembrane region" description="Helical" evidence="8">
    <location>
        <begin position="193"/>
        <end position="212"/>
    </location>
</feature>
<feature type="transmembrane region" description="Helical" evidence="8">
    <location>
        <begin position="70"/>
        <end position="88"/>
    </location>
</feature>
<comment type="function">
    <text evidence="8">Uptake of L-lactate across the membrane. Can also transport D-lactate and glycolate.</text>
</comment>
<feature type="transmembrane region" description="Helical" evidence="8">
    <location>
        <begin position="359"/>
        <end position="378"/>
    </location>
</feature>
<dbReference type="Proteomes" id="UP001500063">
    <property type="component" value="Unassembled WGS sequence"/>
</dbReference>
<gene>
    <name evidence="10" type="ORF">GCM10010319_21730</name>
</gene>
<feature type="transmembrane region" description="Helical" evidence="8">
    <location>
        <begin position="569"/>
        <end position="586"/>
    </location>
</feature>
<feature type="compositionally biased region" description="Low complexity" evidence="9">
    <location>
        <begin position="310"/>
        <end position="319"/>
    </location>
</feature>
<sequence length="596" mass="61538">MYRQVTDPLGHPALTALVAAAPLVVLLALLGVLRMKSHRAALIGLATALLIAVTVYRMPLRQAEGSALEGVAFGLFPITWIVLNAVWINKLQRASGHFDIIGRTLTSLSGDKRIQAILIAYCFGAMIESLSGFGTPIAVTSLILLTLGMKPIKAAVVATFANTAPAAFGSVGNPIQALAKATSLPEHGLGMMVGRQSAIIAALVPLVLLLILDGRRGLREVWPAALTAGVGFGAGQYLCSNFFAYQLTDLVGAVVSTLALAGLLQFWSPDRRRAPADTETPLGGSVREVSVGGAAPLAAAYDEVGAVTGSTGTHSSATAQDTREPAAGSSATDSGGRPGAVGTMAPPPKASRRDVLKAFSPYALLTAFFGLVCVHGPVQRFVQAQGTSFPWPGLHVATAAGQPVRAATFDFEWLGAAGTVLLLTGALTALVLHVPPARAMRCYGQAFHQIRWAILTISCVLALSYVMNLSGMANSLGTWLAGIGGAFALLSGFLGWFGVALTGSDTSSNALFGAMQTAAAHRIGIAPLLMASSNSTGGVQGKAVAMQNLAIAASAVGLPGREGDILRKVVGWSVALLVVFCVLAWLQTSVLSWMVV</sequence>
<protein>
    <recommendedName>
        <fullName evidence="8">L-lactate permease</fullName>
    </recommendedName>
</protein>
<keyword evidence="3 8" id="KW-0813">Transport</keyword>
<keyword evidence="5 8" id="KW-0812">Transmembrane</keyword>
<evidence type="ECO:0000256" key="2">
    <source>
        <dbReference type="ARBA" id="ARBA00010100"/>
    </source>
</evidence>
<comment type="subcellular location">
    <subcellularLocation>
        <location evidence="1 8">Cell membrane</location>
        <topology evidence="1 8">Multi-pass membrane protein</topology>
    </subcellularLocation>
</comment>
<comment type="caution">
    <text evidence="10">The sequence shown here is derived from an EMBL/GenBank/DDBJ whole genome shotgun (WGS) entry which is preliminary data.</text>
</comment>
<dbReference type="InterPro" id="IPR003804">
    <property type="entry name" value="Lactate_perm"/>
</dbReference>
<reference evidence="11" key="1">
    <citation type="journal article" date="2019" name="Int. J. Syst. Evol. Microbiol.">
        <title>The Global Catalogue of Microorganisms (GCM) 10K type strain sequencing project: providing services to taxonomists for standard genome sequencing and annotation.</title>
        <authorList>
            <consortium name="The Broad Institute Genomics Platform"/>
            <consortium name="The Broad Institute Genome Sequencing Center for Infectious Disease"/>
            <person name="Wu L."/>
            <person name="Ma J."/>
        </authorList>
    </citation>
    <scope>NUCLEOTIDE SEQUENCE [LARGE SCALE GENOMIC DNA]</scope>
    <source>
        <strain evidence="11">JCM 4565</strain>
    </source>
</reference>
<feature type="transmembrane region" description="Helical" evidence="8">
    <location>
        <begin position="452"/>
        <end position="473"/>
    </location>
</feature>
<feature type="transmembrane region" description="Helical" evidence="8">
    <location>
        <begin position="479"/>
        <end position="501"/>
    </location>
</feature>
<evidence type="ECO:0000256" key="3">
    <source>
        <dbReference type="ARBA" id="ARBA00022448"/>
    </source>
</evidence>
<dbReference type="PANTHER" id="PTHR30003">
    <property type="entry name" value="L-LACTATE PERMEASE"/>
    <property type="match status" value="1"/>
</dbReference>
<evidence type="ECO:0000313" key="11">
    <source>
        <dbReference type="Proteomes" id="UP001500063"/>
    </source>
</evidence>
<organism evidence="10 11">
    <name type="scientific">Streptomyces blastmyceticus</name>
    <dbReference type="NCBI Taxonomy" id="68180"/>
    <lineage>
        <taxon>Bacteria</taxon>
        <taxon>Bacillati</taxon>
        <taxon>Actinomycetota</taxon>
        <taxon>Actinomycetes</taxon>
        <taxon>Kitasatosporales</taxon>
        <taxon>Streptomycetaceae</taxon>
        <taxon>Streptomyces</taxon>
    </lineage>
</organism>
<evidence type="ECO:0000256" key="7">
    <source>
        <dbReference type="ARBA" id="ARBA00023136"/>
    </source>
</evidence>
<evidence type="ECO:0000313" key="10">
    <source>
        <dbReference type="EMBL" id="GAA0345118.1"/>
    </source>
</evidence>
<evidence type="ECO:0000256" key="9">
    <source>
        <dbReference type="SAM" id="MobiDB-lite"/>
    </source>
</evidence>
<feature type="transmembrane region" description="Helical" evidence="8">
    <location>
        <begin position="40"/>
        <end position="58"/>
    </location>
</feature>
<accession>A0ABP3GJY5</accession>
<dbReference type="EMBL" id="BAAABW010000013">
    <property type="protein sequence ID" value="GAA0345118.1"/>
    <property type="molecule type" value="Genomic_DNA"/>
</dbReference>
<evidence type="ECO:0000256" key="4">
    <source>
        <dbReference type="ARBA" id="ARBA00022475"/>
    </source>
</evidence>
<dbReference type="RefSeq" id="WP_344117559.1">
    <property type="nucleotide sequence ID" value="NZ_BAAABW010000013.1"/>
</dbReference>
<proteinExistence type="inferred from homology"/>
<feature type="transmembrane region" description="Helical" evidence="8">
    <location>
        <begin position="118"/>
        <end position="145"/>
    </location>
</feature>
<evidence type="ECO:0000256" key="6">
    <source>
        <dbReference type="ARBA" id="ARBA00022989"/>
    </source>
</evidence>
<keyword evidence="6 8" id="KW-1133">Transmembrane helix</keyword>
<name>A0ABP3GJY5_9ACTN</name>
<evidence type="ECO:0000256" key="8">
    <source>
        <dbReference type="RuleBase" id="RU365092"/>
    </source>
</evidence>
<evidence type="ECO:0000256" key="1">
    <source>
        <dbReference type="ARBA" id="ARBA00004651"/>
    </source>
</evidence>
<feature type="transmembrane region" description="Helical" evidence="8">
    <location>
        <begin position="250"/>
        <end position="267"/>
    </location>
</feature>
<dbReference type="PANTHER" id="PTHR30003:SF0">
    <property type="entry name" value="GLYCOLATE PERMEASE GLCA-RELATED"/>
    <property type="match status" value="1"/>
</dbReference>
<keyword evidence="7 8" id="KW-0472">Membrane</keyword>